<dbReference type="Proteomes" id="UP001359886">
    <property type="component" value="Unassembled WGS sequence"/>
</dbReference>
<dbReference type="GO" id="GO:0006508">
    <property type="term" value="P:proteolysis"/>
    <property type="evidence" value="ECO:0007669"/>
    <property type="project" value="InterPro"/>
</dbReference>
<dbReference type="InterPro" id="IPR038765">
    <property type="entry name" value="Papain-like_cys_pep_sf"/>
</dbReference>
<sequence>MTHALPTLGGFKLTARTDAPDFRDYTYEPALVPLKPRMPPPSGLWIRDQGQTGACTGFGLAAAIDRLIAHTRRRPTTAATAVSTRMLYVMARRYDEWRGDDYEGSSCRGAIKGWYNMGVCLDKLYPFEQDSGEPPPAWDITAAKDARNRTVGAYYRLGQRISDYHAALNEVGAIFCSAQLHAGWESPDPESGEIVRDSQPVGGHAFAIVGYDADGFWVQNSWGAEWGRTGTALWTYEDWQLNVQDAWVFQMALPTPQIWHLPPRRRSHVATAEKNARPARAEIAGHFVHIDDGEFHENGRYWSNLEDVRLTARLVAESDKYDHLLFYAHGGLNRPAASARRIAAMKETFKKNRIYPYHLMYDTGLLEELKDVIIGRRNEAEERAGGFSDWIDRLVEKLTRVPGRALWREMKAGARSPFDADRAGSMTLRAFVDALTDNARPLKIHIAGHSTGMILMAWLLQRLAELAPQRSVDTASLLAPAGTVDLFTGQVQPFLKAPYPEFRISEMTIYNLTDELEQDDEVTRAYNKSLLYLVSNAFEEPVPRAPILGMENFSKTVGRRKLPRLTIHYSKGDVPGARVSASESHGGFDNDPLTMNHVLRRILRSANQTPVQEFTRESLDY</sequence>
<dbReference type="EMBL" id="JAZHOG010000001">
    <property type="protein sequence ID" value="MEJ8566090.1"/>
    <property type="molecule type" value="Genomic_DNA"/>
</dbReference>
<gene>
    <name evidence="2" type="ORF">V3330_00525</name>
</gene>
<dbReference type="Gene3D" id="3.90.70.10">
    <property type="entry name" value="Cysteine proteinases"/>
    <property type="match status" value="1"/>
</dbReference>
<dbReference type="InterPro" id="IPR029058">
    <property type="entry name" value="AB_hydrolase_fold"/>
</dbReference>
<organism evidence="2 3">
    <name type="scientific">Elongatibacter sediminis</name>
    <dbReference type="NCBI Taxonomy" id="3119006"/>
    <lineage>
        <taxon>Bacteria</taxon>
        <taxon>Pseudomonadati</taxon>
        <taxon>Pseudomonadota</taxon>
        <taxon>Gammaproteobacteria</taxon>
        <taxon>Chromatiales</taxon>
        <taxon>Wenzhouxiangellaceae</taxon>
        <taxon>Elongatibacter</taxon>
    </lineage>
</organism>
<dbReference type="CDD" id="cd02619">
    <property type="entry name" value="Peptidase_C1"/>
    <property type="match status" value="1"/>
</dbReference>
<feature type="domain" description="Peptidase C1A papain C-terminal" evidence="1">
    <location>
        <begin position="46"/>
        <end position="232"/>
    </location>
</feature>
<dbReference type="AlphaFoldDB" id="A0AAW9RCM5"/>
<reference evidence="2 3" key="1">
    <citation type="submission" date="2024-02" db="EMBL/GenBank/DDBJ databases">
        <title>A novel Wenzhouxiangellaceae bacterium, isolated from coastal sediments.</title>
        <authorList>
            <person name="Du Z.-J."/>
            <person name="Ye Y.-Q."/>
            <person name="Zhang X.-Y."/>
        </authorList>
    </citation>
    <scope>NUCLEOTIDE SEQUENCE [LARGE SCALE GENOMIC DNA]</scope>
    <source>
        <strain evidence="2 3">CH-27</strain>
    </source>
</reference>
<accession>A0AAW9RCM5</accession>
<comment type="caution">
    <text evidence="2">The sequence shown here is derived from an EMBL/GenBank/DDBJ whole genome shotgun (WGS) entry which is preliminary data.</text>
</comment>
<protein>
    <submittedName>
        <fullName evidence="2">C1 family peptidase</fullName>
    </submittedName>
</protein>
<proteinExistence type="predicted"/>
<keyword evidence="3" id="KW-1185">Reference proteome</keyword>
<dbReference type="GO" id="GO:0008234">
    <property type="term" value="F:cysteine-type peptidase activity"/>
    <property type="evidence" value="ECO:0007669"/>
    <property type="project" value="InterPro"/>
</dbReference>
<evidence type="ECO:0000313" key="3">
    <source>
        <dbReference type="Proteomes" id="UP001359886"/>
    </source>
</evidence>
<dbReference type="SUPFAM" id="SSF53474">
    <property type="entry name" value="alpha/beta-Hydrolases"/>
    <property type="match status" value="1"/>
</dbReference>
<dbReference type="RefSeq" id="WP_354693414.1">
    <property type="nucleotide sequence ID" value="NZ_JAZHOG010000001.1"/>
</dbReference>
<dbReference type="InterPro" id="IPR000668">
    <property type="entry name" value="Peptidase_C1A_C"/>
</dbReference>
<evidence type="ECO:0000259" key="1">
    <source>
        <dbReference type="Pfam" id="PF00112"/>
    </source>
</evidence>
<evidence type="ECO:0000313" key="2">
    <source>
        <dbReference type="EMBL" id="MEJ8566090.1"/>
    </source>
</evidence>
<dbReference type="Pfam" id="PF00112">
    <property type="entry name" value="Peptidase_C1"/>
    <property type="match status" value="1"/>
</dbReference>
<dbReference type="SUPFAM" id="SSF54001">
    <property type="entry name" value="Cysteine proteinases"/>
    <property type="match status" value="1"/>
</dbReference>
<name>A0AAW9RCM5_9GAMM</name>